<evidence type="ECO:0000313" key="2">
    <source>
        <dbReference type="Proteomes" id="UP000030300"/>
    </source>
</evidence>
<organism evidence="1 2">
    <name type="scientific">Nocardioides simplex</name>
    <name type="common">Arthrobacter simplex</name>
    <dbReference type="NCBI Taxonomy" id="2045"/>
    <lineage>
        <taxon>Bacteria</taxon>
        <taxon>Bacillati</taxon>
        <taxon>Actinomycetota</taxon>
        <taxon>Actinomycetes</taxon>
        <taxon>Propionibacteriales</taxon>
        <taxon>Nocardioidaceae</taxon>
        <taxon>Pimelobacter</taxon>
    </lineage>
</organism>
<dbReference type="AlphaFoldDB" id="A0A0C5WXV1"/>
<name>A0A0C5WXV1_NOCSI</name>
<sequence>MEKLLFLLLPVPFAVGLLSPGAAVAPIPGDPVFAFTDPQIAESSGLVAGDGVVVTVNDSGDSNRIFTVDTSTGDTVGITRWQGEARDHEALAPAGEGEVWVGDIGDNAASRDHVSVARVPYGRGDKTVTAPTYELVYPDGPHDAETLLSDPATGRLYVVAKEFIGRLYAAPAKLDPDRPNRLEPVGEVLGIATDGAFFPDGKHVVLRNYGQAVVYTWPGLDRVARFDLPAQRQGEGIAVAADGEVLLSSEGEGAEVLSVALPLPEATPSEGASEGAAEPAPATDDDPAAQLVWWPWAAAAGAAAVVALLAWVGIARRRS</sequence>
<reference evidence="1 2" key="1">
    <citation type="journal article" date="2015" name="Genome Announc.">
        <title>Complete Genome Sequence of Steroid-Transforming Nocardioides simplex VKM Ac-2033D.</title>
        <authorList>
            <person name="Shtratnikova V.Y."/>
            <person name="Schelkunov M.I."/>
            <person name="Pekov Y.A."/>
            <person name="Fokina V.V."/>
            <person name="Logacheva M.D."/>
            <person name="Sokolov S.L."/>
            <person name="Bragin E.Y."/>
            <person name="Ashapkin V.V."/>
            <person name="Donova M.V."/>
        </authorList>
    </citation>
    <scope>NUCLEOTIDE SEQUENCE [LARGE SCALE GENOMIC DNA]</scope>
    <source>
        <strain evidence="1 2">VKM Ac-2033D</strain>
    </source>
</reference>
<dbReference type="GeneID" id="96608242"/>
<dbReference type="HOGENOM" id="CLU_058234_0_0_11"/>
<accession>A0A0C5WXV1</accession>
<dbReference type="STRING" id="2045.KR76_04640"/>
<dbReference type="SUPFAM" id="SSF101898">
    <property type="entry name" value="NHL repeat"/>
    <property type="match status" value="1"/>
</dbReference>
<dbReference type="EMBL" id="CP009896">
    <property type="protein sequence ID" value="AJR18128.1"/>
    <property type="molecule type" value="Genomic_DNA"/>
</dbReference>
<proteinExistence type="predicted"/>
<evidence type="ECO:0000313" key="1">
    <source>
        <dbReference type="EMBL" id="AJR18128.1"/>
    </source>
</evidence>
<keyword evidence="2" id="KW-1185">Reference proteome</keyword>
<dbReference type="Proteomes" id="UP000030300">
    <property type="component" value="Chromosome"/>
</dbReference>
<gene>
    <name evidence="1" type="ORF">KR76_04640</name>
</gene>
<dbReference type="RefSeq" id="WP_052138240.1">
    <property type="nucleotide sequence ID" value="NZ_BJMC01000004.1"/>
</dbReference>
<protein>
    <submittedName>
        <fullName evidence="1">Uncharacterized protein</fullName>
    </submittedName>
</protein>
<dbReference type="OrthoDB" id="9801244at2"/>
<dbReference type="KEGG" id="psim:KR76_04640"/>